<comment type="caution">
    <text evidence="11">The sequence shown here is derived from an EMBL/GenBank/DDBJ whole genome shotgun (WGS) entry which is preliminary data.</text>
</comment>
<keyword evidence="8 9" id="KW-0472">Membrane</keyword>
<keyword evidence="12" id="KW-1185">Reference proteome</keyword>
<comment type="function">
    <text evidence="9">This protein specifically catalyzes the removal of signal peptides from prolipoproteins.</text>
</comment>
<evidence type="ECO:0000256" key="2">
    <source>
        <dbReference type="ARBA" id="ARBA00022475"/>
    </source>
</evidence>
<dbReference type="RefSeq" id="WP_202245509.1">
    <property type="nucleotide sequence ID" value="NZ_JAESIY010000009.1"/>
</dbReference>
<dbReference type="GO" id="GO:0004190">
    <property type="term" value="F:aspartic-type endopeptidase activity"/>
    <property type="evidence" value="ECO:0007669"/>
    <property type="project" value="UniProtKB-UniRule"/>
</dbReference>
<dbReference type="PANTHER" id="PTHR33695:SF1">
    <property type="entry name" value="LIPOPROTEIN SIGNAL PEPTIDASE"/>
    <property type="match status" value="1"/>
</dbReference>
<evidence type="ECO:0000256" key="5">
    <source>
        <dbReference type="ARBA" id="ARBA00022750"/>
    </source>
</evidence>
<comment type="catalytic activity">
    <reaction evidence="9">
        <text>Release of signal peptides from bacterial membrane prolipoproteins. Hydrolyzes -Xaa-Yaa-Zaa-|-(S,diacylglyceryl)Cys-, in which Xaa is hydrophobic (preferably Leu), and Yaa (Ala or Ser) and Zaa (Gly or Ala) have small, neutral side chains.</text>
        <dbReference type="EC" id="3.4.23.36"/>
    </reaction>
</comment>
<keyword evidence="3 9" id="KW-0645">Protease</keyword>
<dbReference type="PANTHER" id="PTHR33695">
    <property type="entry name" value="LIPOPROTEIN SIGNAL PEPTIDASE"/>
    <property type="match status" value="1"/>
</dbReference>
<feature type="transmembrane region" description="Helical" evidence="9">
    <location>
        <begin position="94"/>
        <end position="111"/>
    </location>
</feature>
<dbReference type="InterPro" id="IPR001872">
    <property type="entry name" value="Peptidase_A8"/>
</dbReference>
<dbReference type="Pfam" id="PF01252">
    <property type="entry name" value="Peptidase_A8"/>
    <property type="match status" value="1"/>
</dbReference>
<feature type="active site" evidence="9">
    <location>
        <position position="138"/>
    </location>
</feature>
<keyword evidence="5 9" id="KW-0064">Aspartyl protease</keyword>
<feature type="active site" evidence="9">
    <location>
        <position position="172"/>
    </location>
</feature>
<evidence type="ECO:0000256" key="8">
    <source>
        <dbReference type="ARBA" id="ARBA00023136"/>
    </source>
</evidence>
<keyword evidence="7 9" id="KW-1133">Transmembrane helix</keyword>
<dbReference type="EMBL" id="JAESIY010000009">
    <property type="protein sequence ID" value="MBL3657714.1"/>
    <property type="molecule type" value="Genomic_DNA"/>
</dbReference>
<organism evidence="11 12">
    <name type="scientific">Fulvivirga sediminis</name>
    <dbReference type="NCBI Taxonomy" id="2803949"/>
    <lineage>
        <taxon>Bacteria</taxon>
        <taxon>Pseudomonadati</taxon>
        <taxon>Bacteroidota</taxon>
        <taxon>Cytophagia</taxon>
        <taxon>Cytophagales</taxon>
        <taxon>Fulvivirgaceae</taxon>
        <taxon>Fulvivirga</taxon>
    </lineage>
</organism>
<dbReference type="NCBIfam" id="NF011369">
    <property type="entry name" value="PRK14788.1"/>
    <property type="match status" value="1"/>
</dbReference>
<dbReference type="GO" id="GO:0005886">
    <property type="term" value="C:plasma membrane"/>
    <property type="evidence" value="ECO:0007669"/>
    <property type="project" value="UniProtKB-SubCell"/>
</dbReference>
<comment type="pathway">
    <text evidence="9">Protein modification; lipoprotein biosynthesis (signal peptide cleavage).</text>
</comment>
<evidence type="ECO:0000256" key="4">
    <source>
        <dbReference type="ARBA" id="ARBA00022692"/>
    </source>
</evidence>
<protein>
    <recommendedName>
        <fullName evidence="9">Lipoprotein signal peptidase</fullName>
        <ecNumber evidence="9">3.4.23.36</ecNumber>
    </recommendedName>
    <alternativeName>
        <fullName evidence="9">Prolipoprotein signal peptidase</fullName>
    </alternativeName>
    <alternativeName>
        <fullName evidence="9">Signal peptidase II</fullName>
        <shortName evidence="9">SPase II</shortName>
    </alternativeName>
</protein>
<evidence type="ECO:0000256" key="10">
    <source>
        <dbReference type="RuleBase" id="RU004181"/>
    </source>
</evidence>
<evidence type="ECO:0000256" key="7">
    <source>
        <dbReference type="ARBA" id="ARBA00022989"/>
    </source>
</evidence>
<dbReference type="Proteomes" id="UP000659388">
    <property type="component" value="Unassembled WGS sequence"/>
</dbReference>
<feature type="transmembrane region" description="Helical" evidence="9">
    <location>
        <begin position="66"/>
        <end position="87"/>
    </location>
</feature>
<keyword evidence="11" id="KW-0449">Lipoprotein</keyword>
<evidence type="ECO:0000256" key="9">
    <source>
        <dbReference type="HAMAP-Rule" id="MF_00161"/>
    </source>
</evidence>
<sequence length="217" mass="24405">MKLYKYYLLALGVIALDQTVKLLVHFNMEMGTAGEINVIGDWFKLHYLLNPGMAFGLKSSHYYGKLLLTLFRLGAMVGIGYYIYYLYKKGAKTGLLWCMGLILGGAVGNVIDSTFYGVFLNNAPIGSPTPWFHGQVIDMLFFPLFDGYYPDWMPGVGGNYFLFFSPVFNIADSSIFIGVVCILLFQKRFLKNKQNTTTITEDDSAEKETKPDNVIIS</sequence>
<evidence type="ECO:0000313" key="12">
    <source>
        <dbReference type="Proteomes" id="UP000659388"/>
    </source>
</evidence>
<comment type="subcellular location">
    <subcellularLocation>
        <location evidence="9">Cell membrane</location>
        <topology evidence="9">Multi-pass membrane protein</topology>
    </subcellularLocation>
</comment>
<keyword evidence="6 9" id="KW-0378">Hydrolase</keyword>
<dbReference type="EC" id="3.4.23.36" evidence="9"/>
<reference evidence="11" key="1">
    <citation type="submission" date="2021-01" db="EMBL/GenBank/DDBJ databases">
        <title>Fulvivirga kasyanovii gen. nov., sp nov., a novel member of the phylum Bacteroidetes isolated from seawater in a mussel farm.</title>
        <authorList>
            <person name="Zhao L.-H."/>
            <person name="Wang Z.-J."/>
        </authorList>
    </citation>
    <scope>NUCLEOTIDE SEQUENCE</scope>
    <source>
        <strain evidence="11">2943</strain>
    </source>
</reference>
<accession>A0A937K0J9</accession>
<proteinExistence type="inferred from homology"/>
<dbReference type="PRINTS" id="PR00781">
    <property type="entry name" value="LIPOSIGPTASE"/>
</dbReference>
<keyword evidence="2 9" id="KW-1003">Cell membrane</keyword>
<dbReference type="HAMAP" id="MF_00161">
    <property type="entry name" value="LspA"/>
    <property type="match status" value="1"/>
</dbReference>
<feature type="transmembrane region" description="Helical" evidence="9">
    <location>
        <begin position="160"/>
        <end position="185"/>
    </location>
</feature>
<comment type="caution">
    <text evidence="9">Lacks conserved residue(s) required for the propagation of feature annotation.</text>
</comment>
<evidence type="ECO:0000313" key="11">
    <source>
        <dbReference type="EMBL" id="MBL3657714.1"/>
    </source>
</evidence>
<evidence type="ECO:0000256" key="6">
    <source>
        <dbReference type="ARBA" id="ARBA00022801"/>
    </source>
</evidence>
<dbReference type="GO" id="GO:0006508">
    <property type="term" value="P:proteolysis"/>
    <property type="evidence" value="ECO:0007669"/>
    <property type="project" value="UniProtKB-KW"/>
</dbReference>
<gene>
    <name evidence="9" type="primary">lspA</name>
    <name evidence="11" type="ORF">JL102_16305</name>
</gene>
<keyword evidence="4 9" id="KW-0812">Transmembrane</keyword>
<dbReference type="AlphaFoldDB" id="A0A937K0J9"/>
<evidence type="ECO:0000256" key="1">
    <source>
        <dbReference type="ARBA" id="ARBA00006139"/>
    </source>
</evidence>
<name>A0A937K0J9_9BACT</name>
<comment type="similarity">
    <text evidence="1 9 10">Belongs to the peptidase A8 family.</text>
</comment>
<evidence type="ECO:0000256" key="3">
    <source>
        <dbReference type="ARBA" id="ARBA00022670"/>
    </source>
</evidence>